<gene>
    <name evidence="5" type="ORF">SAMN04488528_100474</name>
</gene>
<dbReference type="GO" id="GO:0003700">
    <property type="term" value="F:DNA-binding transcription factor activity"/>
    <property type="evidence" value="ECO:0007669"/>
    <property type="project" value="InterPro"/>
</dbReference>
<dbReference type="SMART" id="SM00418">
    <property type="entry name" value="HTH_ARSR"/>
    <property type="match status" value="1"/>
</dbReference>
<keyword evidence="2" id="KW-0238">DNA-binding</keyword>
<dbReference type="RefSeq" id="WP_090038875.1">
    <property type="nucleotide sequence ID" value="NZ_FOKI01000004.1"/>
</dbReference>
<dbReference type="Pfam" id="PF12840">
    <property type="entry name" value="HTH_20"/>
    <property type="match status" value="1"/>
</dbReference>
<dbReference type="PROSITE" id="PS50987">
    <property type="entry name" value="HTH_ARSR_2"/>
    <property type="match status" value="1"/>
</dbReference>
<dbReference type="CDD" id="cd00090">
    <property type="entry name" value="HTH_ARSR"/>
    <property type="match status" value="1"/>
</dbReference>
<keyword evidence="1" id="KW-0805">Transcription regulation</keyword>
<evidence type="ECO:0000256" key="1">
    <source>
        <dbReference type="ARBA" id="ARBA00023015"/>
    </source>
</evidence>
<dbReference type="SUPFAM" id="SSF46785">
    <property type="entry name" value="Winged helix' DNA-binding domain"/>
    <property type="match status" value="1"/>
</dbReference>
<sequence length="98" mass="10786">MIDKETFLSNPIVFENNANLLKALAHPIRLCIVKGLIETGGCNVTNIQLCLNIPQSTISQHVAKLKSSGIIVGERNGLEIIYKVANKQVEELVKVLFD</sequence>
<evidence type="ECO:0000256" key="3">
    <source>
        <dbReference type="ARBA" id="ARBA00023163"/>
    </source>
</evidence>
<evidence type="ECO:0000259" key="4">
    <source>
        <dbReference type="PROSITE" id="PS50987"/>
    </source>
</evidence>
<dbReference type="GO" id="GO:0003677">
    <property type="term" value="F:DNA binding"/>
    <property type="evidence" value="ECO:0007669"/>
    <property type="project" value="UniProtKB-KW"/>
</dbReference>
<dbReference type="Proteomes" id="UP000198619">
    <property type="component" value="Unassembled WGS sequence"/>
</dbReference>
<dbReference type="STRING" id="84698.SAMN04488528_100474"/>
<name>A0A1I0W761_9CLOT</name>
<dbReference type="InterPro" id="IPR036390">
    <property type="entry name" value="WH_DNA-bd_sf"/>
</dbReference>
<dbReference type="OrthoDB" id="9802016at2"/>
<organism evidence="5 6">
    <name type="scientific">Clostridium frigidicarnis</name>
    <dbReference type="NCBI Taxonomy" id="84698"/>
    <lineage>
        <taxon>Bacteria</taxon>
        <taxon>Bacillati</taxon>
        <taxon>Bacillota</taxon>
        <taxon>Clostridia</taxon>
        <taxon>Eubacteriales</taxon>
        <taxon>Clostridiaceae</taxon>
        <taxon>Clostridium</taxon>
    </lineage>
</organism>
<dbReference type="InterPro" id="IPR011991">
    <property type="entry name" value="ArsR-like_HTH"/>
</dbReference>
<dbReference type="InterPro" id="IPR051011">
    <property type="entry name" value="Metal_resp_trans_reg"/>
</dbReference>
<evidence type="ECO:0000313" key="5">
    <source>
        <dbReference type="EMBL" id="SFA84090.1"/>
    </source>
</evidence>
<keyword evidence="3" id="KW-0804">Transcription</keyword>
<accession>A0A1I0W761</accession>
<reference evidence="5 6" key="1">
    <citation type="submission" date="2016-10" db="EMBL/GenBank/DDBJ databases">
        <authorList>
            <person name="de Groot N.N."/>
        </authorList>
    </citation>
    <scope>NUCLEOTIDE SEQUENCE [LARGE SCALE GENOMIC DNA]</scope>
    <source>
        <strain evidence="5 6">DSM 12271</strain>
    </source>
</reference>
<evidence type="ECO:0000256" key="2">
    <source>
        <dbReference type="ARBA" id="ARBA00023125"/>
    </source>
</evidence>
<dbReference type="Gene3D" id="1.10.10.10">
    <property type="entry name" value="Winged helix-like DNA-binding domain superfamily/Winged helix DNA-binding domain"/>
    <property type="match status" value="1"/>
</dbReference>
<dbReference type="AlphaFoldDB" id="A0A1I0W761"/>
<dbReference type="PANTHER" id="PTHR43132">
    <property type="entry name" value="ARSENICAL RESISTANCE OPERON REPRESSOR ARSR-RELATED"/>
    <property type="match status" value="1"/>
</dbReference>
<protein>
    <submittedName>
        <fullName evidence="5">Transcriptional regulator, ArsR family</fullName>
    </submittedName>
</protein>
<keyword evidence="6" id="KW-1185">Reference proteome</keyword>
<evidence type="ECO:0000313" key="6">
    <source>
        <dbReference type="Proteomes" id="UP000198619"/>
    </source>
</evidence>
<dbReference type="InterPro" id="IPR036388">
    <property type="entry name" value="WH-like_DNA-bd_sf"/>
</dbReference>
<dbReference type="PRINTS" id="PR00778">
    <property type="entry name" value="HTHARSR"/>
</dbReference>
<dbReference type="InterPro" id="IPR001845">
    <property type="entry name" value="HTH_ArsR_DNA-bd_dom"/>
</dbReference>
<feature type="domain" description="HTH arsR-type" evidence="4">
    <location>
        <begin position="9"/>
        <end position="98"/>
    </location>
</feature>
<dbReference type="EMBL" id="FOKI01000004">
    <property type="protein sequence ID" value="SFA84090.1"/>
    <property type="molecule type" value="Genomic_DNA"/>
</dbReference>
<dbReference type="NCBIfam" id="NF033788">
    <property type="entry name" value="HTH_metalloreg"/>
    <property type="match status" value="1"/>
</dbReference>
<proteinExistence type="predicted"/>
<dbReference type="PANTHER" id="PTHR43132:SF2">
    <property type="entry name" value="ARSENICAL RESISTANCE OPERON REPRESSOR ARSR-RELATED"/>
    <property type="match status" value="1"/>
</dbReference>